<dbReference type="AlphaFoldDB" id="A0A250WPH7"/>
<dbReference type="PANTHER" id="PTHR10131:SF94">
    <property type="entry name" value="TNF RECEPTOR-ASSOCIATED FACTOR 4"/>
    <property type="match status" value="1"/>
</dbReference>
<dbReference type="InterPro" id="IPR013083">
    <property type="entry name" value="Znf_RING/FYVE/PHD"/>
</dbReference>
<evidence type="ECO:0000256" key="5">
    <source>
        <dbReference type="SAM" id="MobiDB-lite"/>
    </source>
</evidence>
<feature type="region of interest" description="Disordered" evidence="5">
    <location>
        <begin position="334"/>
        <end position="357"/>
    </location>
</feature>
<evidence type="ECO:0000256" key="4">
    <source>
        <dbReference type="PROSITE-ProRule" id="PRU00207"/>
    </source>
</evidence>
<gene>
    <name evidence="8" type="ORF">CEUSTIGMA_g201.t1</name>
</gene>
<dbReference type="PANTHER" id="PTHR10131">
    <property type="entry name" value="TNF RECEPTOR ASSOCIATED FACTOR"/>
    <property type="match status" value="1"/>
</dbReference>
<dbReference type="InterPro" id="IPR001293">
    <property type="entry name" value="Znf_TRAF"/>
</dbReference>
<reference evidence="8 9" key="1">
    <citation type="submission" date="2017-08" db="EMBL/GenBank/DDBJ databases">
        <title>Acidophilic green algal genome provides insights into adaptation to an acidic environment.</title>
        <authorList>
            <person name="Hirooka S."/>
            <person name="Hirose Y."/>
            <person name="Kanesaki Y."/>
            <person name="Higuchi S."/>
            <person name="Fujiwara T."/>
            <person name="Onuma R."/>
            <person name="Era A."/>
            <person name="Ohbayashi R."/>
            <person name="Uzuka A."/>
            <person name="Nozaki H."/>
            <person name="Yoshikawa H."/>
            <person name="Miyagishima S.Y."/>
        </authorList>
    </citation>
    <scope>NUCLEOTIDE SEQUENCE [LARGE SCALE GENOMIC DNA]</scope>
    <source>
        <strain evidence="8 9">NIES-2499</strain>
    </source>
</reference>
<feature type="region of interest" description="Disordered" evidence="5">
    <location>
        <begin position="570"/>
        <end position="602"/>
    </location>
</feature>
<dbReference type="InterPro" id="IPR013087">
    <property type="entry name" value="Znf_C2H2_type"/>
</dbReference>
<organism evidence="8 9">
    <name type="scientific">Chlamydomonas eustigma</name>
    <dbReference type="NCBI Taxonomy" id="1157962"/>
    <lineage>
        <taxon>Eukaryota</taxon>
        <taxon>Viridiplantae</taxon>
        <taxon>Chlorophyta</taxon>
        <taxon>core chlorophytes</taxon>
        <taxon>Chlorophyceae</taxon>
        <taxon>CS clade</taxon>
        <taxon>Chlamydomonadales</taxon>
        <taxon>Chlamydomonadaceae</taxon>
        <taxon>Chlamydomonas</taxon>
    </lineage>
</organism>
<evidence type="ECO:0000313" key="8">
    <source>
        <dbReference type="EMBL" id="GAX72745.1"/>
    </source>
</evidence>
<protein>
    <recommendedName>
        <fullName evidence="10">TRAF-type domain-containing protein</fullName>
    </recommendedName>
</protein>
<feature type="domain" description="C2H2-type" evidence="7">
    <location>
        <begin position="148"/>
        <end position="174"/>
    </location>
</feature>
<keyword evidence="2 4" id="KW-0863">Zinc-finger</keyword>
<feature type="compositionally biased region" description="Basic and acidic residues" evidence="5">
    <location>
        <begin position="778"/>
        <end position="798"/>
    </location>
</feature>
<feature type="domain" description="TRAF-type" evidence="6">
    <location>
        <begin position="195"/>
        <end position="239"/>
    </location>
</feature>
<sequence>MSESSRKDDAGSSRILPKQRPRWSVERVFEGLLRSYPGIDEPLLSNLQCPICLEVLQLPVNLICFTGCPGTQTRANNTCLRSSLCQHCANSTLQLNRPAQLRFLDTNGMTRCIICRKTAVKASALRMADAYYVNHTLMDVMDALGLAASCRLCEKDFTTQSNLQKHYQCSCPHAVVQCRFQGCNEIGLRTIMSDHECTCPVGRTPCLQCSEYVDKDELLPHTVNSCRFRIVTCIMCKHRARLPDMVFHLRLHQTELQRQMLALGVKRSIRSSPEWPIDDRSKNGSGTRSDIPYKKKQDSRVERQDVAQSSGHTSSRTVPPAVVRYEGAALQASDTMPDASVSGHLHAPTQPIPHAQTSRSFPLAPVLAPVLPSNLATHLSALLSNSIFSSASVPFSTTTPVSTGTAAVATSDESVLPSALLVQNTTVPLQPPATPTGVEPWYGGTRHLDLQEGSVMSTEIALNVHASSLGPQAVPAAAAAAAATVREVPEPGYRPPPRHLFSRQAAEVPSYQQRPTTASLSYHRALTPSSLVAPAAPTRSTQPSMDITSQRYQRILRLQQTLLTLQERSRLRHSTGLPDPDVQQEDVSTTPDVQREDASTTPATAVRMPSAAYGVASQQIVDGLLTEPTSLHGMQVEAEGEVLEVAQSASLRQRGSQGSRTCMLLGSSSAEVSRALFRVRSNSGPLNTTGGAERGERQQNSAALQQSLVEAYVEAMSSLQSVEIRFTGGPSRMSTILTSDNDGVRNALLGQSERSLIHYASCQLLDSVRRAGGREREVMQGDHDNDDGSQRECNHEGDLSSDDDDGTHRECNQEGNSSSDDDDGTHRECNHEGNSSSDDDDGTHRECNQEGNSSSDDDDYIMYFGEHSSTRCAQHNCGESDGEEPGQSFVDALRQSMHHTIERNDGDKDAADDHTRFDVQCGGYDGNRDDLAARVRHDVHVARRSLPFHDAAMLLSSWHQATPCSAVKEVGTSVGNEEVRQGGQHSRGVLVRSMSDGVVMETNRLEHVATIKAASVWNQLNGRF</sequence>
<feature type="region of interest" description="Disordered" evidence="5">
    <location>
        <begin position="778"/>
        <end position="861"/>
    </location>
</feature>
<evidence type="ECO:0000256" key="3">
    <source>
        <dbReference type="ARBA" id="ARBA00022833"/>
    </source>
</evidence>
<accession>A0A250WPH7</accession>
<name>A0A250WPH7_9CHLO</name>
<evidence type="ECO:0000256" key="1">
    <source>
        <dbReference type="ARBA" id="ARBA00022723"/>
    </source>
</evidence>
<evidence type="ECO:0000313" key="9">
    <source>
        <dbReference type="Proteomes" id="UP000232323"/>
    </source>
</evidence>
<dbReference type="Gene3D" id="3.30.40.10">
    <property type="entry name" value="Zinc/RING finger domain, C3HC4 (zinc finger)"/>
    <property type="match status" value="1"/>
</dbReference>
<evidence type="ECO:0000259" key="6">
    <source>
        <dbReference type="PROSITE" id="PS50145"/>
    </source>
</evidence>
<evidence type="ECO:0000256" key="2">
    <source>
        <dbReference type="ARBA" id="ARBA00022771"/>
    </source>
</evidence>
<comment type="caution">
    <text evidence="8">The sequence shown here is derived from an EMBL/GenBank/DDBJ whole genome shotgun (WGS) entry which is preliminary data.</text>
</comment>
<dbReference type="Proteomes" id="UP000232323">
    <property type="component" value="Unassembled WGS sequence"/>
</dbReference>
<keyword evidence="9" id="KW-1185">Reference proteome</keyword>
<proteinExistence type="predicted"/>
<dbReference type="PROSITE" id="PS50157">
    <property type="entry name" value="ZINC_FINGER_C2H2_2"/>
    <property type="match status" value="1"/>
</dbReference>
<keyword evidence="1 4" id="KW-0479">Metal-binding</keyword>
<keyword evidence="3 4" id="KW-0862">Zinc</keyword>
<feature type="compositionally biased region" description="Polar residues" evidence="5">
    <location>
        <begin position="306"/>
        <end position="317"/>
    </location>
</feature>
<feature type="compositionally biased region" description="Basic and acidic residues" evidence="5">
    <location>
        <begin position="291"/>
        <end position="305"/>
    </location>
</feature>
<dbReference type="PROSITE" id="PS50145">
    <property type="entry name" value="ZF_TRAF"/>
    <property type="match status" value="1"/>
</dbReference>
<dbReference type="GO" id="GO:0008270">
    <property type="term" value="F:zinc ion binding"/>
    <property type="evidence" value="ECO:0007669"/>
    <property type="project" value="UniProtKB-KW"/>
</dbReference>
<feature type="zinc finger region" description="TRAF-type" evidence="4">
    <location>
        <begin position="195"/>
        <end position="239"/>
    </location>
</feature>
<evidence type="ECO:0000259" key="7">
    <source>
        <dbReference type="PROSITE" id="PS50157"/>
    </source>
</evidence>
<feature type="region of interest" description="Disordered" evidence="5">
    <location>
        <begin position="272"/>
        <end position="321"/>
    </location>
</feature>
<dbReference type="EMBL" id="BEGY01000001">
    <property type="protein sequence ID" value="GAX72745.1"/>
    <property type="molecule type" value="Genomic_DNA"/>
</dbReference>
<dbReference type="OrthoDB" id="1737200at2759"/>
<dbReference type="SUPFAM" id="SSF49599">
    <property type="entry name" value="TRAF domain-like"/>
    <property type="match status" value="1"/>
</dbReference>
<evidence type="ECO:0008006" key="10">
    <source>
        <dbReference type="Google" id="ProtNLM"/>
    </source>
</evidence>